<protein>
    <submittedName>
        <fullName evidence="1">Uncharacterized protein</fullName>
    </submittedName>
</protein>
<reference evidence="1 2" key="1">
    <citation type="submission" date="2016-06" db="EMBL/GenBank/DDBJ databases">
        <authorList>
            <person name="Kjaerup R.B."/>
            <person name="Dalgaard T.S."/>
            <person name="Juul-Madsen H.R."/>
        </authorList>
    </citation>
    <scope>NUCLEOTIDE SEQUENCE [LARGE SCALE GENOMIC DNA]</scope>
    <source>
        <strain evidence="1 2">DSM 44871</strain>
    </source>
</reference>
<evidence type="ECO:0000313" key="2">
    <source>
        <dbReference type="Proteomes" id="UP000198864"/>
    </source>
</evidence>
<dbReference type="AlphaFoldDB" id="A0A1C5AAH7"/>
<evidence type="ECO:0000313" key="1">
    <source>
        <dbReference type="EMBL" id="SCF42233.1"/>
    </source>
</evidence>
<proteinExistence type="predicted"/>
<dbReference type="RefSeq" id="WP_091408516.1">
    <property type="nucleotide sequence ID" value="NZ_FMCR01000009.1"/>
</dbReference>
<gene>
    <name evidence="1" type="ORF">GA0070561_6564</name>
</gene>
<dbReference type="EMBL" id="FMCR01000009">
    <property type="protein sequence ID" value="SCF42233.1"/>
    <property type="molecule type" value="Genomic_DNA"/>
</dbReference>
<dbReference type="STRING" id="285676.GA0070561_6564"/>
<accession>A0A1C5AAH7</accession>
<organism evidence="1 2">
    <name type="scientific">Micromonospora saelicesensis</name>
    <dbReference type="NCBI Taxonomy" id="285676"/>
    <lineage>
        <taxon>Bacteria</taxon>
        <taxon>Bacillati</taxon>
        <taxon>Actinomycetota</taxon>
        <taxon>Actinomycetes</taxon>
        <taxon>Micromonosporales</taxon>
        <taxon>Micromonosporaceae</taxon>
        <taxon>Micromonospora</taxon>
    </lineage>
</organism>
<name>A0A1C5AAH7_9ACTN</name>
<dbReference type="Proteomes" id="UP000198864">
    <property type="component" value="Unassembled WGS sequence"/>
</dbReference>
<sequence>MVSDVQGGRMFEVTGPVMTDAGMQVLWNPKGFASVVDDDSWEGSLLKDDDILQHVLAGVLVPINLGDSAFQFVVRVGDSQQAADLTTRERARLVVASEPYLITSAGSLYLSGLEDVSAIPDDKALHVAAPAGRYAVTVNLIDWESEADSRALTGDPSPCALPDFVLLLTEPTWPEPAFRHSLQTLPPPP</sequence>